<dbReference type="AlphaFoldDB" id="U5LJ93"/>
<accession>U5LJ93</accession>
<evidence type="ECO:0000313" key="1">
    <source>
        <dbReference type="EMBL" id="AGX06682.1"/>
    </source>
</evidence>
<dbReference type="Proteomes" id="UP000017805">
    <property type="component" value="Chromosome"/>
</dbReference>
<keyword evidence="2" id="KW-1185">Reference proteome</keyword>
<dbReference type="HOGENOM" id="CLU_3284949_0_0_9"/>
<gene>
    <name evidence="1" type="ORF">N288_24235</name>
</gene>
<protein>
    <submittedName>
        <fullName evidence="1">Uncharacterized protein</fullName>
    </submittedName>
</protein>
<name>U5LJ93_9BACI</name>
<evidence type="ECO:0000313" key="2">
    <source>
        <dbReference type="Proteomes" id="UP000017805"/>
    </source>
</evidence>
<proteinExistence type="predicted"/>
<dbReference type="EMBL" id="CP006643">
    <property type="protein sequence ID" value="AGX06682.1"/>
    <property type="molecule type" value="Genomic_DNA"/>
</dbReference>
<reference evidence="1 2" key="1">
    <citation type="submission" date="2013-07" db="EMBL/GenBank/DDBJ databases">
        <title>Complete genome sequence of Bacillus infantis NRRL B-14911 that has potential to induce cardiac disease by antigenic mimicry.</title>
        <authorList>
            <person name="Massilamany C."/>
            <person name="Smith T.P.L."/>
            <person name="Loy J.D."/>
            <person name="Barletta R."/>
            <person name="Reddy J."/>
        </authorList>
    </citation>
    <scope>NUCLEOTIDE SEQUENCE [LARGE SCALE GENOMIC DNA]</scope>
    <source>
        <strain evidence="1 2">NRRL B-14911</strain>
    </source>
</reference>
<sequence>MRKSIKLFPDAFFLAADSIKTFTLNTIYIYKTKVILIHPV</sequence>
<organism evidence="1 2">
    <name type="scientific">Bacillus infantis NRRL B-14911</name>
    <dbReference type="NCBI Taxonomy" id="1367477"/>
    <lineage>
        <taxon>Bacteria</taxon>
        <taxon>Bacillati</taxon>
        <taxon>Bacillota</taxon>
        <taxon>Bacilli</taxon>
        <taxon>Bacillales</taxon>
        <taxon>Bacillaceae</taxon>
        <taxon>Bacillus</taxon>
    </lineage>
</organism>
<dbReference type="KEGG" id="bif:N288_24235"/>